<dbReference type="AlphaFoldDB" id="A0A2T4Z9L1"/>
<comment type="caution">
    <text evidence="2">The sequence shown here is derived from an EMBL/GenBank/DDBJ whole genome shotgun (WGS) entry which is preliminary data.</text>
</comment>
<gene>
    <name evidence="2" type="ORF">C8J48_1164</name>
</gene>
<accession>A0A2T4Z9L1</accession>
<sequence length="77" mass="8345">MWGGPTLSPTKRISMKAGEHRMYMTVILIFVSILAVMGTLYNKRTNNKVGFLLGGLFTLAVVGVTLIAVYDGLIGVQ</sequence>
<feature type="transmembrane region" description="Helical" evidence="1">
    <location>
        <begin position="20"/>
        <end position="42"/>
    </location>
</feature>
<proteinExistence type="predicted"/>
<dbReference type="Proteomes" id="UP000241639">
    <property type="component" value="Unassembled WGS sequence"/>
</dbReference>
<dbReference type="EMBL" id="PZZP01000001">
    <property type="protein sequence ID" value="PTM58579.1"/>
    <property type="molecule type" value="Genomic_DNA"/>
</dbReference>
<keyword evidence="1" id="KW-0812">Transmembrane</keyword>
<reference evidence="2 3" key="1">
    <citation type="submission" date="2018-04" db="EMBL/GenBank/DDBJ databases">
        <title>Genomic Encyclopedia of Archaeal and Bacterial Type Strains, Phase II (KMG-II): from individual species to whole genera.</title>
        <authorList>
            <person name="Goeker M."/>
        </authorList>
    </citation>
    <scope>NUCLEOTIDE SEQUENCE [LARGE SCALE GENOMIC DNA]</scope>
    <source>
        <strain evidence="2 3">DSM 45169</strain>
    </source>
</reference>
<feature type="transmembrane region" description="Helical" evidence="1">
    <location>
        <begin position="49"/>
        <end position="70"/>
    </location>
</feature>
<keyword evidence="1" id="KW-1133">Transmembrane helix</keyword>
<keyword evidence="1" id="KW-0472">Membrane</keyword>
<evidence type="ECO:0000256" key="1">
    <source>
        <dbReference type="SAM" id="Phobius"/>
    </source>
</evidence>
<keyword evidence="3" id="KW-1185">Reference proteome</keyword>
<organism evidence="2 3">
    <name type="scientific">Desmospora activa DSM 45169</name>
    <dbReference type="NCBI Taxonomy" id="1121389"/>
    <lineage>
        <taxon>Bacteria</taxon>
        <taxon>Bacillati</taxon>
        <taxon>Bacillota</taxon>
        <taxon>Bacilli</taxon>
        <taxon>Bacillales</taxon>
        <taxon>Thermoactinomycetaceae</taxon>
        <taxon>Desmospora</taxon>
    </lineage>
</organism>
<evidence type="ECO:0000313" key="3">
    <source>
        <dbReference type="Proteomes" id="UP000241639"/>
    </source>
</evidence>
<protein>
    <submittedName>
        <fullName evidence="2">Uncharacterized protein</fullName>
    </submittedName>
</protein>
<evidence type="ECO:0000313" key="2">
    <source>
        <dbReference type="EMBL" id="PTM58579.1"/>
    </source>
</evidence>
<name>A0A2T4Z9L1_9BACL</name>